<reference evidence="1 2" key="1">
    <citation type="submission" date="2015-09" db="EMBL/GenBank/DDBJ databases">
        <title>Sorangium comparison.</title>
        <authorList>
            <person name="Zaburannyi N."/>
            <person name="Bunk B."/>
            <person name="Overmann J."/>
            <person name="Mueller R."/>
        </authorList>
    </citation>
    <scope>NUCLEOTIDE SEQUENCE [LARGE SCALE GENOMIC DNA]</scope>
    <source>
        <strain evidence="1 2">So ce26</strain>
    </source>
</reference>
<protein>
    <submittedName>
        <fullName evidence="1">Uncharacterized protein</fullName>
    </submittedName>
</protein>
<proteinExistence type="predicted"/>
<accession>A0A2L0F0U0</accession>
<dbReference type="RefSeq" id="WP_159397528.1">
    <property type="nucleotide sequence ID" value="NZ_CP012673.1"/>
</dbReference>
<gene>
    <name evidence="1" type="ORF">SOCE26_066270</name>
</gene>
<sequence>MSAELHYDPRQARLIEVSAGRLLARVEALLPRSGAEATRWMRGIAPGGDLARYFMHPHAFPTLLLPWWLDRAIAGRADEGLQGELAYSSMSGYYFIRLIDDCMDLGQNTRLLPVLGVLHAEFQAAYQRLFPSGDRFWPEFTRLWAHTADAAVADADSSPITLERFTAVSAHKVAAARIPMLAVCRVHGLEALPAAWEQVFLLLSRFHQMHNDLLDWQRDLEHGAATFFLGEAERRRRPGEPVAAWVVREGFAAGMAMLRGALAEMRFLAAGTGSADLAAYVDARAQALAQMDDDVTRGLAALAAICAAQEDR</sequence>
<evidence type="ECO:0000313" key="1">
    <source>
        <dbReference type="EMBL" id="AUX45146.1"/>
    </source>
</evidence>
<dbReference type="Proteomes" id="UP000238348">
    <property type="component" value="Chromosome"/>
</dbReference>
<dbReference type="OrthoDB" id="5509413at2"/>
<dbReference type="EMBL" id="CP012673">
    <property type="protein sequence ID" value="AUX45146.1"/>
    <property type="molecule type" value="Genomic_DNA"/>
</dbReference>
<dbReference type="AlphaFoldDB" id="A0A2L0F0U0"/>
<organism evidence="1 2">
    <name type="scientific">Sorangium cellulosum</name>
    <name type="common">Polyangium cellulosum</name>
    <dbReference type="NCBI Taxonomy" id="56"/>
    <lineage>
        <taxon>Bacteria</taxon>
        <taxon>Pseudomonadati</taxon>
        <taxon>Myxococcota</taxon>
        <taxon>Polyangia</taxon>
        <taxon>Polyangiales</taxon>
        <taxon>Polyangiaceae</taxon>
        <taxon>Sorangium</taxon>
    </lineage>
</organism>
<evidence type="ECO:0000313" key="2">
    <source>
        <dbReference type="Proteomes" id="UP000238348"/>
    </source>
</evidence>
<name>A0A2L0F0U0_SORCE</name>